<dbReference type="AlphaFoldDB" id="A0A0R3MPK2"/>
<keyword evidence="2" id="KW-1185">Reference proteome</keyword>
<reference evidence="1 2" key="1">
    <citation type="submission" date="2014-03" db="EMBL/GenBank/DDBJ databases">
        <title>Bradyrhizobium valentinum sp. nov., isolated from effective nodules of Lupinus mariae-josephae, a lupine endemic of basic-lime soils in Eastern Spain.</title>
        <authorList>
            <person name="Duran D."/>
            <person name="Rey L."/>
            <person name="Navarro A."/>
            <person name="Busquets A."/>
            <person name="Imperial J."/>
            <person name="Ruiz-Argueso T."/>
        </authorList>
    </citation>
    <scope>NUCLEOTIDE SEQUENCE [LARGE SCALE GENOMIC DNA]</scope>
    <source>
        <strain evidence="1 2">Ro19</strain>
    </source>
</reference>
<proteinExistence type="predicted"/>
<name>A0A0R3MPK2_9BRAD</name>
<accession>A0A0R3MPK2</accession>
<organism evidence="1 2">
    <name type="scientific">Bradyrhizobium retamae</name>
    <dbReference type="NCBI Taxonomy" id="1300035"/>
    <lineage>
        <taxon>Bacteria</taxon>
        <taxon>Pseudomonadati</taxon>
        <taxon>Pseudomonadota</taxon>
        <taxon>Alphaproteobacteria</taxon>
        <taxon>Hyphomicrobiales</taxon>
        <taxon>Nitrobacteraceae</taxon>
        <taxon>Bradyrhizobium</taxon>
    </lineage>
</organism>
<gene>
    <name evidence="1" type="ORF">CQ13_07640</name>
</gene>
<sequence length="87" mass="9301">MIISRIAGATRVLGKSQGFLGLPLRDEIREVKIGEDVVRCRAMVTSWEPTPDEVAKIAAGAPVYLCGLGTDHPPVMLDVGEAPELSE</sequence>
<dbReference type="RefSeq" id="WP_057845792.1">
    <property type="nucleotide sequence ID" value="NZ_LLYA01000170.1"/>
</dbReference>
<evidence type="ECO:0000313" key="2">
    <source>
        <dbReference type="Proteomes" id="UP000052023"/>
    </source>
</evidence>
<protein>
    <submittedName>
        <fullName evidence="1">Uncharacterized protein</fullName>
    </submittedName>
</protein>
<comment type="caution">
    <text evidence="1">The sequence shown here is derived from an EMBL/GenBank/DDBJ whole genome shotgun (WGS) entry which is preliminary data.</text>
</comment>
<dbReference type="Proteomes" id="UP000052023">
    <property type="component" value="Unassembled WGS sequence"/>
</dbReference>
<evidence type="ECO:0000313" key="1">
    <source>
        <dbReference type="EMBL" id="KRR21899.1"/>
    </source>
</evidence>
<dbReference type="OrthoDB" id="8241168at2"/>
<dbReference type="EMBL" id="LLYA01000170">
    <property type="protein sequence ID" value="KRR21899.1"/>
    <property type="molecule type" value="Genomic_DNA"/>
</dbReference>